<organism evidence="2 3">
    <name type="scientific">Liparis tanakae</name>
    <name type="common">Tanaka's snailfish</name>
    <dbReference type="NCBI Taxonomy" id="230148"/>
    <lineage>
        <taxon>Eukaryota</taxon>
        <taxon>Metazoa</taxon>
        <taxon>Chordata</taxon>
        <taxon>Craniata</taxon>
        <taxon>Vertebrata</taxon>
        <taxon>Euteleostomi</taxon>
        <taxon>Actinopterygii</taxon>
        <taxon>Neopterygii</taxon>
        <taxon>Teleostei</taxon>
        <taxon>Neoteleostei</taxon>
        <taxon>Acanthomorphata</taxon>
        <taxon>Eupercaria</taxon>
        <taxon>Perciformes</taxon>
        <taxon>Cottioidei</taxon>
        <taxon>Cottales</taxon>
        <taxon>Liparidae</taxon>
        <taxon>Liparis</taxon>
    </lineage>
</organism>
<dbReference type="Proteomes" id="UP000314294">
    <property type="component" value="Unassembled WGS sequence"/>
</dbReference>
<keyword evidence="3" id="KW-1185">Reference proteome</keyword>
<dbReference type="EMBL" id="SRLO01000373">
    <property type="protein sequence ID" value="TNN58668.1"/>
    <property type="molecule type" value="Genomic_DNA"/>
</dbReference>
<gene>
    <name evidence="2" type="ORF">EYF80_031082</name>
</gene>
<feature type="transmembrane region" description="Helical" evidence="1">
    <location>
        <begin position="85"/>
        <end position="107"/>
    </location>
</feature>
<protein>
    <submittedName>
        <fullName evidence="2">Uncharacterized protein</fullName>
    </submittedName>
</protein>
<keyword evidence="1" id="KW-0812">Transmembrane</keyword>
<evidence type="ECO:0000256" key="1">
    <source>
        <dbReference type="SAM" id="Phobius"/>
    </source>
</evidence>
<evidence type="ECO:0000313" key="3">
    <source>
        <dbReference type="Proteomes" id="UP000314294"/>
    </source>
</evidence>
<evidence type="ECO:0000313" key="2">
    <source>
        <dbReference type="EMBL" id="TNN58668.1"/>
    </source>
</evidence>
<keyword evidence="1" id="KW-0472">Membrane</keyword>
<accession>A0A4Z2GYI1</accession>
<reference evidence="2 3" key="1">
    <citation type="submission" date="2019-03" db="EMBL/GenBank/DDBJ databases">
        <title>First draft genome of Liparis tanakae, snailfish: a comprehensive survey of snailfish specific genes.</title>
        <authorList>
            <person name="Kim W."/>
            <person name="Song I."/>
            <person name="Jeong J.-H."/>
            <person name="Kim D."/>
            <person name="Kim S."/>
            <person name="Ryu S."/>
            <person name="Song J.Y."/>
            <person name="Lee S.K."/>
        </authorList>
    </citation>
    <scope>NUCLEOTIDE SEQUENCE [LARGE SCALE GENOMIC DNA]</scope>
    <source>
        <tissue evidence="2">Muscle</tissue>
    </source>
</reference>
<keyword evidence="1" id="KW-1133">Transmembrane helix</keyword>
<dbReference type="AlphaFoldDB" id="A0A4Z2GYI1"/>
<comment type="caution">
    <text evidence="2">The sequence shown here is derived from an EMBL/GenBank/DDBJ whole genome shotgun (WGS) entry which is preliminary data.</text>
</comment>
<name>A0A4Z2GYI1_9TELE</name>
<sequence length="147" mass="16199">MYDDITSVYHVSDGSSGALLPSEARRSSLPHRASLPKKASSGAQKHDVSSVKAAVQLKRRDNEVIINGRQAVDQYSPSALHLHNVLVYAVWLLGDYTQQVIFFLVVIKREKVNVTRRSHTGGVVVRAVGDWAGWESGPRRTPLAEVL</sequence>
<proteinExistence type="predicted"/>